<proteinExistence type="predicted"/>
<reference evidence="3" key="1">
    <citation type="submission" date="2018-04" db="EMBL/GenBank/DDBJ databases">
        <title>Transcriptome of Schizaphis graminum biotype I.</title>
        <authorList>
            <person name="Scully E.D."/>
            <person name="Geib S.M."/>
            <person name="Palmer N.A."/>
            <person name="Koch K."/>
            <person name="Bradshaw J."/>
            <person name="Heng-Moss T."/>
            <person name="Sarath G."/>
        </authorList>
    </citation>
    <scope>NUCLEOTIDE SEQUENCE</scope>
</reference>
<keyword evidence="2" id="KW-0812">Transmembrane</keyword>
<evidence type="ECO:0000313" key="3">
    <source>
        <dbReference type="EMBL" id="MBY18188.1"/>
    </source>
</evidence>
<evidence type="ECO:0000256" key="1">
    <source>
        <dbReference type="SAM" id="Coils"/>
    </source>
</evidence>
<keyword evidence="2" id="KW-1133">Transmembrane helix</keyword>
<keyword evidence="1" id="KW-0175">Coiled coil</keyword>
<dbReference type="InterPro" id="IPR022048">
    <property type="entry name" value="Envelope_fusion-like"/>
</dbReference>
<gene>
    <name evidence="3" type="ORF">g.130544</name>
</gene>
<evidence type="ECO:0000256" key="2">
    <source>
        <dbReference type="SAM" id="Phobius"/>
    </source>
</evidence>
<protein>
    <submittedName>
        <fullName evidence="3">Envelope fusion protein</fullName>
    </submittedName>
</protein>
<dbReference type="AlphaFoldDB" id="A0A2S2NM31"/>
<organism evidence="3">
    <name type="scientific">Schizaphis graminum</name>
    <name type="common">Green bug aphid</name>
    <dbReference type="NCBI Taxonomy" id="13262"/>
    <lineage>
        <taxon>Eukaryota</taxon>
        <taxon>Metazoa</taxon>
        <taxon>Ecdysozoa</taxon>
        <taxon>Arthropoda</taxon>
        <taxon>Hexapoda</taxon>
        <taxon>Insecta</taxon>
        <taxon>Pterygota</taxon>
        <taxon>Neoptera</taxon>
        <taxon>Paraneoptera</taxon>
        <taxon>Hemiptera</taxon>
        <taxon>Sternorrhyncha</taxon>
        <taxon>Aphidomorpha</taxon>
        <taxon>Aphidoidea</taxon>
        <taxon>Aphididae</taxon>
        <taxon>Aphidini</taxon>
        <taxon>Schizaphis</taxon>
    </lineage>
</organism>
<dbReference type="Pfam" id="PF12259">
    <property type="entry name" value="Baculo_F"/>
    <property type="match status" value="1"/>
</dbReference>
<name>A0A2S2NM31_SCHGA</name>
<sequence length="629" mass="72393">MNDTNDNPSLFYRKLKMNNSTITVGYLLVTSILLQTKMTECQNFPPADVAAITHFNNTEGLYYKFLGNLKITDSDWKLINFLNLESYTTRYVALSRFYNTTSQLCSEIRQKTENPENTQSCRQFAQATVPYLHEIDQNHQNILSTIGNNDQSKSRTRRGLSNAVSRVANVLFGNAENIDFGFIFNKITQLVKSKVKDINLTSEQTRIIELTTNEYNSTLNQILTNQQKLEQNIQLLSEQAKKNTKDIDQIKIKTALLEQTLFFEVQLNQYAYETQNLLAIIDSALHGKLHTSVLHTQRWLTELREIKANIPIGMTFPLEIKTESISDFVKISEITICHKGQYIIFVTKIPLVQTIDFNAYKVIPLPIIYDNQSLILIDPSMEIIATSYDTQRFFSLTNKQWEMCREVQSYTLCKNSQPIHHKSKSNICEISLMSKPQNFPDTCNIKFVTTNASVWNRLPQSNSWLFYTQSDIITIYCENPARTFTFEIYGVGRLTIITACNIHTDKTLLLPSNHIRANTYADLVPENSKFNVKHSFTKLLNSLIPQNIINVQIIKDLTEFTHSLQELNTLSKLPSEPPNCIMIDVHTVILYIFISCLIILNIFIIFKVRKNNTKMYKPDLAETELSENN</sequence>
<feature type="coiled-coil region" evidence="1">
    <location>
        <begin position="219"/>
        <end position="246"/>
    </location>
</feature>
<feature type="transmembrane region" description="Helical" evidence="2">
    <location>
        <begin position="588"/>
        <end position="606"/>
    </location>
</feature>
<accession>A0A2S2NM31</accession>
<keyword evidence="2" id="KW-0472">Membrane</keyword>
<dbReference type="EMBL" id="GGMR01005569">
    <property type="protein sequence ID" value="MBY18188.1"/>
    <property type="molecule type" value="Transcribed_RNA"/>
</dbReference>